<evidence type="ECO:0000256" key="3">
    <source>
        <dbReference type="ARBA" id="ARBA00022679"/>
    </source>
</evidence>
<keyword evidence="2 6" id="KW-0489">Methyltransferase</keyword>
<evidence type="ECO:0000256" key="2">
    <source>
        <dbReference type="ARBA" id="ARBA00022603"/>
    </source>
</evidence>
<dbReference type="Pfam" id="PF01029">
    <property type="entry name" value="NusB"/>
    <property type="match status" value="1"/>
</dbReference>
<dbReference type="InterPro" id="IPR001678">
    <property type="entry name" value="MeTrfase_RsmB-F_NOP2_dom"/>
</dbReference>
<keyword evidence="3 6" id="KW-0808">Transferase</keyword>
<dbReference type="InterPro" id="IPR018314">
    <property type="entry name" value="RsmB/NOL1/NOP2-like_CS"/>
</dbReference>
<dbReference type="PANTHER" id="PTHR22807:SF61">
    <property type="entry name" value="NOL1_NOP2_SUN FAMILY PROTEIN _ ANTITERMINATION NUSB DOMAIN-CONTAINING PROTEIN"/>
    <property type="match status" value="1"/>
</dbReference>
<keyword evidence="5 6" id="KW-0694">RNA-binding</keyword>
<dbReference type="GO" id="GO:0001510">
    <property type="term" value="P:RNA methylation"/>
    <property type="evidence" value="ECO:0007669"/>
    <property type="project" value="InterPro"/>
</dbReference>
<proteinExistence type="inferred from homology"/>
<evidence type="ECO:0000256" key="5">
    <source>
        <dbReference type="ARBA" id="ARBA00022884"/>
    </source>
</evidence>
<feature type="binding site" evidence="6">
    <location>
        <position position="290"/>
    </location>
    <ligand>
        <name>S-adenosyl-L-methionine</name>
        <dbReference type="ChEBI" id="CHEBI:59789"/>
    </ligand>
</feature>
<accession>A0A4R3MHC3</accession>
<keyword evidence="9" id="KW-1185">Reference proteome</keyword>
<gene>
    <name evidence="8" type="ORF">EDC22_10399</name>
</gene>
<dbReference type="InterPro" id="IPR029063">
    <property type="entry name" value="SAM-dependent_MTases_sf"/>
</dbReference>
<sequence length="457" mass="48050">MAQRVSNKVSRRVRASRPVREPAGLAARRIAVDIVADTLAGRQALDAAIDAEHGHAGLAGLETRDRGFVKALVTGTFRRRGQILDALARYLDRPLPRSAGRTGAILEVAAFQILFLDTAAHAAVDTAVTLAAEDRSARHFKGLVNAVLRRLATARADVLALQDPVALNTPAWLASRWQTAYGEATARAIAAIHLEEPPLDLTVRGDAADWAARLGGSLLPTGTVRLSRAGEVGALAGYAEGAWWIQDAAAALPARLLGDVSGMRVADLCAAPGGKTAQLAAAGARVVALDRSVGRLERLKANLRRLGLAAETVVADATAWQTTEPFDAVLLDAPCSATGTLRRHPDIAWTRRDGEIARLAGLQARLLDRAAALLRPGGVLVYATCSLEPEEGEAQVAALLTRDASLIRRPVQPGEIPGLEGLLTPAGDLRTLPCGPADGRFPGGLDGFYAARLVRPG</sequence>
<feature type="binding site" evidence="6">
    <location>
        <position position="316"/>
    </location>
    <ligand>
        <name>S-adenosyl-L-methionine</name>
        <dbReference type="ChEBI" id="CHEBI:59789"/>
    </ligand>
</feature>
<dbReference type="RefSeq" id="WP_132805702.1">
    <property type="nucleotide sequence ID" value="NZ_SMAK01000003.1"/>
</dbReference>
<evidence type="ECO:0000256" key="1">
    <source>
        <dbReference type="ARBA" id="ARBA00007494"/>
    </source>
</evidence>
<comment type="caution">
    <text evidence="8">The sequence shown here is derived from an EMBL/GenBank/DDBJ whole genome shotgun (WGS) entry which is preliminary data.</text>
</comment>
<dbReference type="InterPro" id="IPR006027">
    <property type="entry name" value="NusB_RsmB_TIM44"/>
</dbReference>
<keyword evidence="4 6" id="KW-0949">S-adenosyl-L-methionine</keyword>
<feature type="binding site" evidence="6">
    <location>
        <position position="332"/>
    </location>
    <ligand>
        <name>S-adenosyl-L-methionine</name>
        <dbReference type="ChEBI" id="CHEBI:59789"/>
    </ligand>
</feature>
<dbReference type="PANTHER" id="PTHR22807">
    <property type="entry name" value="NOP2 YEAST -RELATED NOL1/NOP2/FMU SUN DOMAIN-CONTAINING"/>
    <property type="match status" value="1"/>
</dbReference>
<organism evidence="8 9">
    <name type="scientific">Tepidamorphus gemmatus</name>
    <dbReference type="NCBI Taxonomy" id="747076"/>
    <lineage>
        <taxon>Bacteria</taxon>
        <taxon>Pseudomonadati</taxon>
        <taxon>Pseudomonadota</taxon>
        <taxon>Alphaproteobacteria</taxon>
        <taxon>Hyphomicrobiales</taxon>
        <taxon>Tepidamorphaceae</taxon>
        <taxon>Tepidamorphus</taxon>
    </lineage>
</organism>
<evidence type="ECO:0000256" key="6">
    <source>
        <dbReference type="PROSITE-ProRule" id="PRU01023"/>
    </source>
</evidence>
<dbReference type="CDD" id="cd02440">
    <property type="entry name" value="AdoMet_MTases"/>
    <property type="match status" value="1"/>
</dbReference>
<dbReference type="GO" id="GO:0008173">
    <property type="term" value="F:RNA methyltransferase activity"/>
    <property type="evidence" value="ECO:0007669"/>
    <property type="project" value="InterPro"/>
</dbReference>
<feature type="domain" description="SAM-dependent MTase RsmB/NOP-type" evidence="7">
    <location>
        <begin position="161"/>
        <end position="456"/>
    </location>
</feature>
<evidence type="ECO:0000256" key="4">
    <source>
        <dbReference type="ARBA" id="ARBA00022691"/>
    </source>
</evidence>
<evidence type="ECO:0000313" key="8">
    <source>
        <dbReference type="EMBL" id="TCT11787.1"/>
    </source>
</evidence>
<dbReference type="PROSITE" id="PS51686">
    <property type="entry name" value="SAM_MT_RSMB_NOP"/>
    <property type="match status" value="1"/>
</dbReference>
<dbReference type="SUPFAM" id="SSF48013">
    <property type="entry name" value="NusB-like"/>
    <property type="match status" value="1"/>
</dbReference>
<dbReference type="SUPFAM" id="SSF53335">
    <property type="entry name" value="S-adenosyl-L-methionine-dependent methyltransferases"/>
    <property type="match status" value="1"/>
</dbReference>
<dbReference type="InterPro" id="IPR023267">
    <property type="entry name" value="RCMT"/>
</dbReference>
<dbReference type="PRINTS" id="PR02008">
    <property type="entry name" value="RCMTFAMILY"/>
</dbReference>
<dbReference type="Proteomes" id="UP000295678">
    <property type="component" value="Unassembled WGS sequence"/>
</dbReference>
<dbReference type="EMBL" id="SMAK01000003">
    <property type="protein sequence ID" value="TCT11787.1"/>
    <property type="molecule type" value="Genomic_DNA"/>
</dbReference>
<dbReference type="Pfam" id="PF01189">
    <property type="entry name" value="Methyltr_RsmB-F"/>
    <property type="match status" value="1"/>
</dbReference>
<protein>
    <submittedName>
        <fullName evidence="8">16S rRNA (Cytosine967-C5)-methyltransferase</fullName>
    </submittedName>
</protein>
<evidence type="ECO:0000313" key="9">
    <source>
        <dbReference type="Proteomes" id="UP000295678"/>
    </source>
</evidence>
<dbReference type="Gene3D" id="3.40.50.150">
    <property type="entry name" value="Vaccinia Virus protein VP39"/>
    <property type="match status" value="1"/>
</dbReference>
<dbReference type="InterPro" id="IPR035926">
    <property type="entry name" value="NusB-like_sf"/>
</dbReference>
<dbReference type="AlphaFoldDB" id="A0A4R3MHC3"/>
<feature type="binding site" evidence="6">
    <location>
        <begin position="269"/>
        <end position="275"/>
    </location>
    <ligand>
        <name>S-adenosyl-L-methionine</name>
        <dbReference type="ChEBI" id="CHEBI:59789"/>
    </ligand>
</feature>
<comment type="similarity">
    <text evidence="1 6">Belongs to the class I-like SAM-binding methyltransferase superfamily. RsmB/NOP family.</text>
</comment>
<feature type="active site" description="Nucleophile" evidence="6">
    <location>
        <position position="385"/>
    </location>
</feature>
<dbReference type="Gene3D" id="1.10.940.10">
    <property type="entry name" value="NusB-like"/>
    <property type="match status" value="1"/>
</dbReference>
<name>A0A4R3MHC3_9HYPH</name>
<dbReference type="InterPro" id="IPR049560">
    <property type="entry name" value="MeTrfase_RsmB-F_NOP2_cat"/>
</dbReference>
<dbReference type="GO" id="GO:0006355">
    <property type="term" value="P:regulation of DNA-templated transcription"/>
    <property type="evidence" value="ECO:0007669"/>
    <property type="project" value="InterPro"/>
</dbReference>
<dbReference type="OrthoDB" id="9810297at2"/>
<dbReference type="FunFam" id="3.40.50.150:FF:000257">
    <property type="entry name" value="16S rRNA methyltransferase"/>
    <property type="match status" value="1"/>
</dbReference>
<dbReference type="PROSITE" id="PS01153">
    <property type="entry name" value="NOL1_NOP2_SUN"/>
    <property type="match status" value="1"/>
</dbReference>
<dbReference type="GO" id="GO:0003723">
    <property type="term" value="F:RNA binding"/>
    <property type="evidence" value="ECO:0007669"/>
    <property type="project" value="UniProtKB-UniRule"/>
</dbReference>
<evidence type="ECO:0000259" key="7">
    <source>
        <dbReference type="PROSITE" id="PS51686"/>
    </source>
</evidence>
<reference evidence="8 9" key="1">
    <citation type="submission" date="2019-03" db="EMBL/GenBank/DDBJ databases">
        <title>Genomic Encyclopedia of Type Strains, Phase IV (KMG-IV): sequencing the most valuable type-strain genomes for metagenomic binning, comparative biology and taxonomic classification.</title>
        <authorList>
            <person name="Goeker M."/>
        </authorList>
    </citation>
    <scope>NUCLEOTIDE SEQUENCE [LARGE SCALE GENOMIC DNA]</scope>
    <source>
        <strain evidence="8 9">DSM 19345</strain>
    </source>
</reference>